<comment type="subcellular location">
    <subcellularLocation>
        <location evidence="1">Cell outer membrane</location>
        <topology evidence="1">Lipid-anchor</topology>
    </subcellularLocation>
</comment>
<evidence type="ECO:0000256" key="8">
    <source>
        <dbReference type="RuleBase" id="RU364102"/>
    </source>
</evidence>
<comment type="similarity">
    <text evidence="2 8">Belongs to the YscJ lipoprotein family.</text>
</comment>
<accession>A0A7S8C6J5</accession>
<keyword evidence="7 8" id="KW-0449">Lipoprotein</keyword>
<dbReference type="Proteomes" id="UP000593594">
    <property type="component" value="Chromosome"/>
</dbReference>
<dbReference type="AlphaFoldDB" id="A0A7S8C6J5"/>
<dbReference type="GO" id="GO:0009279">
    <property type="term" value="C:cell outer membrane"/>
    <property type="evidence" value="ECO:0007669"/>
    <property type="project" value="UniProtKB-SubCell"/>
</dbReference>
<dbReference type="RefSeq" id="WP_213161685.1">
    <property type="nucleotide sequence ID" value="NZ_CP058214.1"/>
</dbReference>
<keyword evidence="5 8" id="KW-0564">Palmitate</keyword>
<evidence type="ECO:0000259" key="9">
    <source>
        <dbReference type="Pfam" id="PF01514"/>
    </source>
</evidence>
<evidence type="ECO:0000256" key="6">
    <source>
        <dbReference type="ARBA" id="ARBA00023237"/>
    </source>
</evidence>
<dbReference type="Pfam" id="PF01514">
    <property type="entry name" value="YscJ_FliF"/>
    <property type="match status" value="1"/>
</dbReference>
<dbReference type="PRINTS" id="PR01338">
    <property type="entry name" value="TYPE3OMKPROT"/>
</dbReference>
<evidence type="ECO:0000256" key="4">
    <source>
        <dbReference type="ARBA" id="ARBA00023136"/>
    </source>
</evidence>
<dbReference type="Gene3D" id="3.30.70.1530">
    <property type="entry name" value="Hypothetical protein rpa1041"/>
    <property type="match status" value="1"/>
</dbReference>
<proteinExistence type="inferred from homology"/>
<dbReference type="GO" id="GO:0009306">
    <property type="term" value="P:protein secretion"/>
    <property type="evidence" value="ECO:0007669"/>
    <property type="project" value="InterPro"/>
</dbReference>
<evidence type="ECO:0000256" key="5">
    <source>
        <dbReference type="ARBA" id="ARBA00023139"/>
    </source>
</evidence>
<evidence type="ECO:0000256" key="3">
    <source>
        <dbReference type="ARBA" id="ARBA00022729"/>
    </source>
</evidence>
<dbReference type="EMBL" id="CP058214">
    <property type="protein sequence ID" value="QPC44318.1"/>
    <property type="molecule type" value="Genomic_DNA"/>
</dbReference>
<dbReference type="PANTHER" id="PTHR30046">
    <property type="entry name" value="FLAGELLAR M-RING PROTEIN"/>
    <property type="match status" value="1"/>
</dbReference>
<keyword evidence="4 8" id="KW-0472">Membrane</keyword>
<dbReference type="InterPro" id="IPR003282">
    <property type="entry name" value="T3SS_SctJ"/>
</dbReference>
<dbReference type="Gene3D" id="3.30.300.30">
    <property type="match status" value="1"/>
</dbReference>
<dbReference type="KEGG" id="kmn:HW532_17405"/>
<name>A0A7S8C6J5_9HYPH</name>
<sequence>MTHSLHRITPRDGGRRCGSTRRLVRLAVACMAFVLLAACKVPLHSGLQEREANEMLGKLLEYNIDAAKQTDKDNLVTLMVDEAQFGEAVDLLKRFGLPRPDYETMGEVFTGDGLVASPVTEWARFNFALSQELSNMVSSIPGVISAQVHIANPRKETPFDEVPLPSASVLALVSRDAMTAELVPQIKQLVAFSVEKIDYDRVGVVVSPVDPPVRPELDLVALAGVIMHRNSQTQAILLIVALAVVCLGLGAGGYFGADTYLKTRKARKAAEA</sequence>
<keyword evidence="8" id="KW-0812">Transmembrane</keyword>
<gene>
    <name evidence="10" type="primary">sctJ</name>
    <name evidence="10" type="ORF">HW532_17405</name>
</gene>
<dbReference type="PANTHER" id="PTHR30046:SF2">
    <property type="entry name" value="YOP PROTEINS TRANSLOCATION LIPOPROTEIN J"/>
    <property type="match status" value="1"/>
</dbReference>
<dbReference type="InterPro" id="IPR045851">
    <property type="entry name" value="AMP-bd_C_sf"/>
</dbReference>
<dbReference type="InterPro" id="IPR043427">
    <property type="entry name" value="YscJ/FliF"/>
</dbReference>
<feature type="domain" description="Flagellar M-ring N-terminal" evidence="9">
    <location>
        <begin position="41"/>
        <end position="205"/>
    </location>
</feature>
<evidence type="ECO:0000313" key="10">
    <source>
        <dbReference type="EMBL" id="QPC44318.1"/>
    </source>
</evidence>
<evidence type="ECO:0000256" key="7">
    <source>
        <dbReference type="ARBA" id="ARBA00023288"/>
    </source>
</evidence>
<dbReference type="InterPro" id="IPR006182">
    <property type="entry name" value="FliF_N_dom"/>
</dbReference>
<reference evidence="10 11" key="1">
    <citation type="submission" date="2020-06" db="EMBL/GenBank/DDBJ databases">
        <title>Genome sequence of 2 isolates from Red Sea Mangroves.</title>
        <authorList>
            <person name="Sefrji F."/>
            <person name="Michoud G."/>
            <person name="Merlino G."/>
            <person name="Daffonchio D."/>
        </authorList>
    </citation>
    <scope>NUCLEOTIDE SEQUENCE [LARGE SCALE GENOMIC DNA]</scope>
    <source>
        <strain evidence="10 11">R1DC25</strain>
    </source>
</reference>
<evidence type="ECO:0000256" key="2">
    <source>
        <dbReference type="ARBA" id="ARBA00009509"/>
    </source>
</evidence>
<evidence type="ECO:0000313" key="11">
    <source>
        <dbReference type="Proteomes" id="UP000593594"/>
    </source>
</evidence>
<dbReference type="NCBIfam" id="TIGR02544">
    <property type="entry name" value="III_secr_YscJ"/>
    <property type="match status" value="1"/>
</dbReference>
<keyword evidence="3 8" id="KW-0732">Signal</keyword>
<evidence type="ECO:0000256" key="1">
    <source>
        <dbReference type="ARBA" id="ARBA00004459"/>
    </source>
</evidence>
<keyword evidence="11" id="KW-1185">Reference proteome</keyword>
<organism evidence="10 11">
    <name type="scientific">Kaustia mangrovi</name>
    <dbReference type="NCBI Taxonomy" id="2593653"/>
    <lineage>
        <taxon>Bacteria</taxon>
        <taxon>Pseudomonadati</taxon>
        <taxon>Pseudomonadota</taxon>
        <taxon>Alphaproteobacteria</taxon>
        <taxon>Hyphomicrobiales</taxon>
        <taxon>Parvibaculaceae</taxon>
        <taxon>Kaustia</taxon>
    </lineage>
</organism>
<feature type="transmembrane region" description="Helical" evidence="8">
    <location>
        <begin position="235"/>
        <end position="257"/>
    </location>
</feature>
<protein>
    <recommendedName>
        <fullName evidence="8">Lipoprotein</fullName>
    </recommendedName>
</protein>
<keyword evidence="8" id="KW-1133">Transmembrane helix</keyword>
<keyword evidence="6 8" id="KW-0998">Cell outer membrane</keyword>